<keyword evidence="2" id="KW-1185">Reference proteome</keyword>
<evidence type="ECO:0000313" key="1">
    <source>
        <dbReference type="EMBL" id="TPG54139.1"/>
    </source>
</evidence>
<dbReference type="EMBL" id="RCZC01000002">
    <property type="protein sequence ID" value="TPG54139.1"/>
    <property type="molecule type" value="Genomic_DNA"/>
</dbReference>
<proteinExistence type="predicted"/>
<comment type="caution">
    <text evidence="1">The sequence shown here is derived from an EMBL/GenBank/DDBJ whole genome shotgun (WGS) entry which is preliminary data.</text>
</comment>
<protein>
    <submittedName>
        <fullName evidence="1">Uncharacterized protein</fullName>
    </submittedName>
</protein>
<dbReference type="AlphaFoldDB" id="A0A502FXG2"/>
<gene>
    <name evidence="1" type="ORF">EAH76_05440</name>
</gene>
<name>A0A502FXG2_9SPHN</name>
<reference evidence="1 2" key="1">
    <citation type="journal article" date="2019" name="Environ. Microbiol.">
        <title>Species interactions and distinct microbial communities in high Arctic permafrost affected cryosols are associated with the CH4 and CO2 gas fluxes.</title>
        <authorList>
            <person name="Altshuler I."/>
            <person name="Hamel J."/>
            <person name="Turney S."/>
            <person name="Magnuson E."/>
            <person name="Levesque R."/>
            <person name="Greer C."/>
            <person name="Whyte L.G."/>
        </authorList>
    </citation>
    <scope>NUCLEOTIDE SEQUENCE [LARGE SCALE GENOMIC DNA]</scope>
    <source>
        <strain evidence="1 2">E6.1</strain>
    </source>
</reference>
<accession>A0A502FXG2</accession>
<evidence type="ECO:0000313" key="2">
    <source>
        <dbReference type="Proteomes" id="UP000319931"/>
    </source>
</evidence>
<organism evidence="1 2">
    <name type="scientific">Sphingomonas glacialis</name>
    <dbReference type="NCBI Taxonomy" id="658225"/>
    <lineage>
        <taxon>Bacteria</taxon>
        <taxon>Pseudomonadati</taxon>
        <taxon>Pseudomonadota</taxon>
        <taxon>Alphaproteobacteria</taxon>
        <taxon>Sphingomonadales</taxon>
        <taxon>Sphingomonadaceae</taxon>
        <taxon>Sphingomonas</taxon>
    </lineage>
</organism>
<dbReference type="Proteomes" id="UP000319931">
    <property type="component" value="Unassembled WGS sequence"/>
</dbReference>
<sequence length="181" mass="19546">MPDGTITAANQKHDAMPVYVEAAVAARPYAEENRQRHIAPLDALVDAGLLRSTRTEIEQGQGIFVSNGGKVAVLAYDLTDKGKAAFKDEADKSGFGGMQPRFCYGKPQVDEVTNFTQPADMMGMTLSQVSYTYHLADLPDWTKKAKVQAAFPALATNTAGTRDAKAAVVLTNDGWKHEKAI</sequence>